<keyword evidence="1" id="KW-0378">Hydrolase</keyword>
<accession>A0A0A9CEY7</accession>
<proteinExistence type="predicted"/>
<reference evidence="1" key="1">
    <citation type="submission" date="2014-09" db="EMBL/GenBank/DDBJ databases">
        <authorList>
            <person name="Magalhaes I.L.F."/>
            <person name="Oliveira U."/>
            <person name="Santos F.R."/>
            <person name="Vidigal T.H.D.A."/>
            <person name="Brescovit A.D."/>
            <person name="Santos A.J."/>
        </authorList>
    </citation>
    <scope>NUCLEOTIDE SEQUENCE</scope>
    <source>
        <tissue evidence="1">Shoot tissue taken approximately 20 cm above the soil surface</tissue>
    </source>
</reference>
<dbReference type="EMBL" id="GBRH01222996">
    <property type="protein sequence ID" value="JAD74899.1"/>
    <property type="molecule type" value="Transcribed_RNA"/>
</dbReference>
<reference evidence="1" key="2">
    <citation type="journal article" date="2015" name="Data Brief">
        <title>Shoot transcriptome of the giant reed, Arundo donax.</title>
        <authorList>
            <person name="Barrero R.A."/>
            <person name="Guerrero F.D."/>
            <person name="Moolhuijzen P."/>
            <person name="Goolsby J.A."/>
            <person name="Tidwell J."/>
            <person name="Bellgard S.E."/>
            <person name="Bellgard M.I."/>
        </authorList>
    </citation>
    <scope>NUCLEOTIDE SEQUENCE</scope>
    <source>
        <tissue evidence="1">Shoot tissue taken approximately 20 cm above the soil surface</tissue>
    </source>
</reference>
<dbReference type="GO" id="GO:0016787">
    <property type="term" value="F:hydrolase activity"/>
    <property type="evidence" value="ECO:0007669"/>
    <property type="project" value="UniProtKB-KW"/>
</dbReference>
<dbReference type="AlphaFoldDB" id="A0A0A9CEY7"/>
<protein>
    <submittedName>
        <fullName evidence="1">Similar to haloacid dehalogenase-like hydrolase family protein</fullName>
    </submittedName>
</protein>
<name>A0A0A9CEY7_ARUDO</name>
<organism evidence="1">
    <name type="scientific">Arundo donax</name>
    <name type="common">Giant reed</name>
    <name type="synonym">Donax arundinaceus</name>
    <dbReference type="NCBI Taxonomy" id="35708"/>
    <lineage>
        <taxon>Eukaryota</taxon>
        <taxon>Viridiplantae</taxon>
        <taxon>Streptophyta</taxon>
        <taxon>Embryophyta</taxon>
        <taxon>Tracheophyta</taxon>
        <taxon>Spermatophyta</taxon>
        <taxon>Magnoliopsida</taxon>
        <taxon>Liliopsida</taxon>
        <taxon>Poales</taxon>
        <taxon>Poaceae</taxon>
        <taxon>PACMAD clade</taxon>
        <taxon>Arundinoideae</taxon>
        <taxon>Arundineae</taxon>
        <taxon>Arundo</taxon>
    </lineage>
</organism>
<sequence length="61" mass="7155">MGLSFIMRYWTLWNSLLIAKGCLLSLRKARLGRSSFYLKVLMKQFSLVLIQDNKYGAILRQ</sequence>
<evidence type="ECO:0000313" key="1">
    <source>
        <dbReference type="EMBL" id="JAD74899.1"/>
    </source>
</evidence>